<protein>
    <recommendedName>
        <fullName evidence="1">Nucleolar 27S pre-rRNA processing Urb2/Npa2 C-terminal domain-containing protein</fullName>
    </recommendedName>
</protein>
<sequence length="174" mass="19336">MLYYAVIAYACNNILECFPALDIQISLSSNYIGGLTFVETEVPGSERSVMDREFCIKLYVAYCQMLCTTLKHHISETRRCIPFLEDSVGRLLNCLEMVRTSPVGEDYFGCEVQGGVKCASFHRRVLTTRVVEAYPSLVISISFDKPKSEIGGLTLGETEVPGKAKEVLGIENFA</sequence>
<dbReference type="Proteomes" id="UP000224567">
    <property type="component" value="Unassembled WGS sequence"/>
</dbReference>
<organism evidence="2 3">
    <name type="scientific">Capsicum baccatum</name>
    <name type="common">Peruvian pepper</name>
    <dbReference type="NCBI Taxonomy" id="33114"/>
    <lineage>
        <taxon>Eukaryota</taxon>
        <taxon>Viridiplantae</taxon>
        <taxon>Streptophyta</taxon>
        <taxon>Embryophyta</taxon>
        <taxon>Tracheophyta</taxon>
        <taxon>Spermatophyta</taxon>
        <taxon>Magnoliopsida</taxon>
        <taxon>eudicotyledons</taxon>
        <taxon>Gunneridae</taxon>
        <taxon>Pentapetalae</taxon>
        <taxon>asterids</taxon>
        <taxon>lamiids</taxon>
        <taxon>Solanales</taxon>
        <taxon>Solanaceae</taxon>
        <taxon>Solanoideae</taxon>
        <taxon>Capsiceae</taxon>
        <taxon>Capsicum</taxon>
    </lineage>
</organism>
<feature type="domain" description="Nucleolar 27S pre-rRNA processing Urb2/Npa2 C-terminal" evidence="1">
    <location>
        <begin position="43"/>
        <end position="128"/>
    </location>
</feature>
<dbReference type="InterPro" id="IPR018849">
    <property type="entry name" value="Urb2/Npa2_C"/>
</dbReference>
<evidence type="ECO:0000313" key="2">
    <source>
        <dbReference type="EMBL" id="PHT31745.1"/>
    </source>
</evidence>
<name>A0A2G2VFH2_CAPBA</name>
<dbReference type="Pfam" id="PF10441">
    <property type="entry name" value="Urb2"/>
    <property type="match status" value="1"/>
</dbReference>
<dbReference type="GO" id="GO:0042254">
    <property type="term" value="P:ribosome biogenesis"/>
    <property type="evidence" value="ECO:0007669"/>
    <property type="project" value="TreeGrafter"/>
</dbReference>
<keyword evidence="3" id="KW-1185">Reference proteome</keyword>
<evidence type="ECO:0000313" key="3">
    <source>
        <dbReference type="Proteomes" id="UP000224567"/>
    </source>
</evidence>
<dbReference type="STRING" id="33114.A0A2G2VFH2"/>
<evidence type="ECO:0000259" key="1">
    <source>
        <dbReference type="Pfam" id="PF10441"/>
    </source>
</evidence>
<dbReference type="AlphaFoldDB" id="A0A2G2VFH2"/>
<reference evidence="2 3" key="1">
    <citation type="journal article" date="2017" name="Genome Biol.">
        <title>New reference genome sequences of hot pepper reveal the massive evolution of plant disease-resistance genes by retroduplication.</title>
        <authorList>
            <person name="Kim S."/>
            <person name="Park J."/>
            <person name="Yeom S.I."/>
            <person name="Kim Y.M."/>
            <person name="Seo E."/>
            <person name="Kim K.T."/>
            <person name="Kim M.S."/>
            <person name="Lee J.M."/>
            <person name="Cheong K."/>
            <person name="Shin H.S."/>
            <person name="Kim S.B."/>
            <person name="Han K."/>
            <person name="Lee J."/>
            <person name="Park M."/>
            <person name="Lee H.A."/>
            <person name="Lee H.Y."/>
            <person name="Lee Y."/>
            <person name="Oh S."/>
            <person name="Lee J.H."/>
            <person name="Choi E."/>
            <person name="Choi E."/>
            <person name="Lee S.E."/>
            <person name="Jeon J."/>
            <person name="Kim H."/>
            <person name="Choi G."/>
            <person name="Song H."/>
            <person name="Lee J."/>
            <person name="Lee S.C."/>
            <person name="Kwon J.K."/>
            <person name="Lee H.Y."/>
            <person name="Koo N."/>
            <person name="Hong Y."/>
            <person name="Kim R.W."/>
            <person name="Kang W.H."/>
            <person name="Huh J.H."/>
            <person name="Kang B.C."/>
            <person name="Yang T.J."/>
            <person name="Lee Y.H."/>
            <person name="Bennetzen J.L."/>
            <person name="Choi D."/>
        </authorList>
    </citation>
    <scope>NUCLEOTIDE SEQUENCE [LARGE SCALE GENOMIC DNA]</scope>
    <source>
        <strain evidence="3">cv. PBC81</strain>
    </source>
</reference>
<dbReference type="GO" id="GO:0005730">
    <property type="term" value="C:nucleolus"/>
    <property type="evidence" value="ECO:0007669"/>
    <property type="project" value="TreeGrafter"/>
</dbReference>
<reference evidence="3" key="2">
    <citation type="journal article" date="2017" name="J. Anim. Genet.">
        <title>Multiple reference genome sequences of hot pepper reveal the massive evolution of plant disease resistance genes by retroduplication.</title>
        <authorList>
            <person name="Kim S."/>
            <person name="Park J."/>
            <person name="Yeom S.-I."/>
            <person name="Kim Y.-M."/>
            <person name="Seo E."/>
            <person name="Kim K.-T."/>
            <person name="Kim M.-S."/>
            <person name="Lee J.M."/>
            <person name="Cheong K."/>
            <person name="Shin H.-S."/>
            <person name="Kim S.-B."/>
            <person name="Han K."/>
            <person name="Lee J."/>
            <person name="Park M."/>
            <person name="Lee H.-A."/>
            <person name="Lee H.-Y."/>
            <person name="Lee Y."/>
            <person name="Oh S."/>
            <person name="Lee J.H."/>
            <person name="Choi E."/>
            <person name="Choi E."/>
            <person name="Lee S.E."/>
            <person name="Jeon J."/>
            <person name="Kim H."/>
            <person name="Choi G."/>
            <person name="Song H."/>
            <person name="Lee J."/>
            <person name="Lee S.-C."/>
            <person name="Kwon J.-K."/>
            <person name="Lee H.-Y."/>
            <person name="Koo N."/>
            <person name="Hong Y."/>
            <person name="Kim R.W."/>
            <person name="Kang W.-H."/>
            <person name="Huh J.H."/>
            <person name="Kang B.-C."/>
            <person name="Yang T.-J."/>
            <person name="Lee Y.-H."/>
            <person name="Bennetzen J.L."/>
            <person name="Choi D."/>
        </authorList>
    </citation>
    <scope>NUCLEOTIDE SEQUENCE [LARGE SCALE GENOMIC DNA]</scope>
    <source>
        <strain evidence="3">cv. PBC81</strain>
    </source>
</reference>
<dbReference type="PANTHER" id="PTHR15682">
    <property type="entry name" value="UNHEALTHY RIBOSOME BIOGENESIS PROTEIN 2 HOMOLOG"/>
    <property type="match status" value="1"/>
</dbReference>
<dbReference type="PANTHER" id="PTHR15682:SF2">
    <property type="entry name" value="UNHEALTHY RIBOSOME BIOGENESIS PROTEIN 2 HOMOLOG"/>
    <property type="match status" value="1"/>
</dbReference>
<accession>A0A2G2VFH2</accession>
<proteinExistence type="predicted"/>
<dbReference type="InterPro" id="IPR052609">
    <property type="entry name" value="Ribosome_Biogenesis_Reg"/>
</dbReference>
<dbReference type="EMBL" id="MLFT02000012">
    <property type="protein sequence ID" value="PHT31745.1"/>
    <property type="molecule type" value="Genomic_DNA"/>
</dbReference>
<comment type="caution">
    <text evidence="2">The sequence shown here is derived from an EMBL/GenBank/DDBJ whole genome shotgun (WGS) entry which is preliminary data.</text>
</comment>
<dbReference type="OrthoDB" id="1085414at2759"/>
<gene>
    <name evidence="2" type="ORF">CQW23_28082</name>
</gene>